<evidence type="ECO:0000313" key="6">
    <source>
        <dbReference type="Proteomes" id="UP000627715"/>
    </source>
</evidence>
<evidence type="ECO:0000259" key="4">
    <source>
        <dbReference type="Pfam" id="PF04234"/>
    </source>
</evidence>
<dbReference type="GO" id="GO:0042597">
    <property type="term" value="C:periplasmic space"/>
    <property type="evidence" value="ECO:0007669"/>
    <property type="project" value="InterPro"/>
</dbReference>
<dbReference type="SUPFAM" id="SSF81296">
    <property type="entry name" value="E set domains"/>
    <property type="match status" value="1"/>
</dbReference>
<keyword evidence="6" id="KW-1185">Reference proteome</keyword>
<dbReference type="InterPro" id="IPR007348">
    <property type="entry name" value="CopC_dom"/>
</dbReference>
<dbReference type="InterPro" id="IPR014756">
    <property type="entry name" value="Ig_E-set"/>
</dbReference>
<dbReference type="Pfam" id="PF04234">
    <property type="entry name" value="CopC"/>
    <property type="match status" value="1"/>
</dbReference>
<dbReference type="GO" id="GO:0046688">
    <property type="term" value="P:response to copper ion"/>
    <property type="evidence" value="ECO:0007669"/>
    <property type="project" value="InterPro"/>
</dbReference>
<feature type="domain" description="CopC" evidence="4">
    <location>
        <begin position="50"/>
        <end position="137"/>
    </location>
</feature>
<feature type="region of interest" description="Disordered" evidence="3">
    <location>
        <begin position="163"/>
        <end position="203"/>
    </location>
</feature>
<evidence type="ECO:0000256" key="1">
    <source>
        <dbReference type="ARBA" id="ARBA00022729"/>
    </source>
</evidence>
<comment type="caution">
    <text evidence="5">The sequence shown here is derived from an EMBL/GenBank/DDBJ whole genome shotgun (WGS) entry which is preliminary data.</text>
</comment>
<dbReference type="Gene3D" id="2.60.40.1220">
    <property type="match status" value="1"/>
</dbReference>
<dbReference type="EMBL" id="BMIY01000004">
    <property type="protein sequence ID" value="GGG54412.1"/>
    <property type="molecule type" value="Genomic_DNA"/>
</dbReference>
<accession>A0A917GRP2</accession>
<keyword evidence="2" id="KW-0186">Copper</keyword>
<reference evidence="5" key="2">
    <citation type="submission" date="2020-09" db="EMBL/GenBank/DDBJ databases">
        <authorList>
            <person name="Sun Q."/>
            <person name="Zhou Y."/>
        </authorList>
    </citation>
    <scope>NUCLEOTIDE SEQUENCE</scope>
    <source>
        <strain evidence="5">CGMCC 1.15425</strain>
    </source>
</reference>
<keyword evidence="1" id="KW-0732">Signal</keyword>
<dbReference type="GO" id="GO:0005507">
    <property type="term" value="F:copper ion binding"/>
    <property type="evidence" value="ECO:0007669"/>
    <property type="project" value="InterPro"/>
</dbReference>
<reference evidence="5" key="1">
    <citation type="journal article" date="2014" name="Int. J. Syst. Evol. Microbiol.">
        <title>Complete genome sequence of Corynebacterium casei LMG S-19264T (=DSM 44701T), isolated from a smear-ripened cheese.</title>
        <authorList>
            <consortium name="US DOE Joint Genome Institute (JGI-PGF)"/>
            <person name="Walter F."/>
            <person name="Albersmeier A."/>
            <person name="Kalinowski J."/>
            <person name="Ruckert C."/>
        </authorList>
    </citation>
    <scope>NUCLEOTIDE SEQUENCE</scope>
    <source>
        <strain evidence="5">CGMCC 1.15425</strain>
    </source>
</reference>
<evidence type="ECO:0000256" key="2">
    <source>
        <dbReference type="ARBA" id="ARBA00023008"/>
    </source>
</evidence>
<dbReference type="Proteomes" id="UP000627715">
    <property type="component" value="Unassembled WGS sequence"/>
</dbReference>
<gene>
    <name evidence="5" type="ORF">GCM10011403_09470</name>
</gene>
<name>A0A917GRP2_9GAMM</name>
<protein>
    <recommendedName>
        <fullName evidence="4">CopC domain-containing protein</fullName>
    </recommendedName>
</protein>
<dbReference type="AlphaFoldDB" id="A0A917GRP2"/>
<evidence type="ECO:0000256" key="3">
    <source>
        <dbReference type="SAM" id="MobiDB-lite"/>
    </source>
</evidence>
<organism evidence="5 6">
    <name type="scientific">Pseudohongiella nitratireducens</name>
    <dbReference type="NCBI Taxonomy" id="1768907"/>
    <lineage>
        <taxon>Bacteria</taxon>
        <taxon>Pseudomonadati</taxon>
        <taxon>Pseudomonadota</taxon>
        <taxon>Gammaproteobacteria</taxon>
        <taxon>Pseudomonadales</taxon>
        <taxon>Pseudohongiellaceae</taxon>
        <taxon>Pseudohongiella</taxon>
    </lineage>
</organism>
<evidence type="ECO:0000313" key="5">
    <source>
        <dbReference type="EMBL" id="GGG54412.1"/>
    </source>
</evidence>
<dbReference type="InterPro" id="IPR014755">
    <property type="entry name" value="Cu-Rt/internalin_Ig-like"/>
</dbReference>
<sequence length="203" mass="22823">MGREMIRQTAHRLKAGNFLPGILIGWLLLATTSHAQHNHGYQYSGSVNFETIPEDDSVLPEQPRDLILQFSEPVTLMKLALRNDIEKLVDIGFRYDPTPSRVFIWPLPELPDSDYYQIDWSALDSKRIMMVGQFFFSAGPDAVVPSSIIAEEEETLMVPDYRLSDLSTFTPPENKQPDSVRIGGRSEQPATNDEASPEGKEGN</sequence>
<proteinExistence type="predicted"/>